<dbReference type="GeneID" id="26306483"/>
<sequence length="105" mass="11600">MSAPTGKFSMWVTIEAKGAAEADKIVAMLNKVAARANSDEEPNCLNYIPGRSRDDPNTIVVFEQYDNQGSDVATTKHRAGEDFQALMGQARDLTNKIDMKFFDLV</sequence>
<dbReference type="Proteomes" id="UP000053758">
    <property type="component" value="Unassembled WGS sequence"/>
</dbReference>
<accession>A0A081CL23</accession>
<reference evidence="2" key="1">
    <citation type="journal article" date="2014" name="Genome Announc.">
        <title>Draft Genome Sequence of the Yeast Pseudozyma antarctica Type Strain JCM10317, a Producer of the Glycolipid Biosurfactants, Mannosylerythritol Lipids.</title>
        <authorList>
            <person name="Saika A."/>
            <person name="Koike H."/>
            <person name="Hori T."/>
            <person name="Fukuoka T."/>
            <person name="Sato S."/>
            <person name="Habe H."/>
            <person name="Kitamoto D."/>
            <person name="Morita T."/>
        </authorList>
    </citation>
    <scope>NUCLEOTIDE SEQUENCE [LARGE SCALE GENOMIC DNA]</scope>
    <source>
        <strain evidence="2">JCM 10317</strain>
    </source>
</reference>
<evidence type="ECO:0000313" key="1">
    <source>
        <dbReference type="EMBL" id="GAK67369.1"/>
    </source>
</evidence>
<dbReference type="HOGENOM" id="CLU_131496_10_0_1"/>
<gene>
    <name evidence="1" type="ORF">PAN0_018d5596</name>
</gene>
<dbReference type="RefSeq" id="XP_014654311.1">
    <property type="nucleotide sequence ID" value="XM_014798825.1"/>
</dbReference>
<dbReference type="SUPFAM" id="SSF54909">
    <property type="entry name" value="Dimeric alpha+beta barrel"/>
    <property type="match status" value="1"/>
</dbReference>
<dbReference type="Pfam" id="PF03992">
    <property type="entry name" value="ABM"/>
    <property type="match status" value="1"/>
</dbReference>
<dbReference type="InterPro" id="IPR011008">
    <property type="entry name" value="Dimeric_a/b-barrel"/>
</dbReference>
<name>A0A081CL23_PSEA2</name>
<dbReference type="Gene3D" id="3.30.70.100">
    <property type="match status" value="1"/>
</dbReference>
<dbReference type="AlphaFoldDB" id="A0A081CL23"/>
<evidence type="ECO:0000313" key="2">
    <source>
        <dbReference type="Proteomes" id="UP000053758"/>
    </source>
</evidence>
<keyword evidence="2" id="KW-1185">Reference proteome</keyword>
<protein>
    <submittedName>
        <fullName evidence="1">Uncharacterized protein</fullName>
    </submittedName>
</protein>
<dbReference type="EMBL" id="DF830085">
    <property type="protein sequence ID" value="GAK67369.1"/>
    <property type="molecule type" value="Genomic_DNA"/>
</dbReference>
<proteinExistence type="predicted"/>
<dbReference type="OrthoDB" id="10011777at2759"/>
<dbReference type="InterPro" id="IPR007138">
    <property type="entry name" value="ABM_dom"/>
</dbReference>
<organism evidence="1 2">
    <name type="scientific">Pseudozyma antarctica</name>
    <name type="common">Yeast</name>
    <name type="synonym">Candida antarctica</name>
    <dbReference type="NCBI Taxonomy" id="84753"/>
    <lineage>
        <taxon>Eukaryota</taxon>
        <taxon>Fungi</taxon>
        <taxon>Dikarya</taxon>
        <taxon>Basidiomycota</taxon>
        <taxon>Ustilaginomycotina</taxon>
        <taxon>Ustilaginomycetes</taxon>
        <taxon>Ustilaginales</taxon>
        <taxon>Ustilaginaceae</taxon>
        <taxon>Moesziomyces</taxon>
    </lineage>
</organism>